<evidence type="ECO:0000259" key="13">
    <source>
        <dbReference type="PROSITE" id="PS51192"/>
    </source>
</evidence>
<dbReference type="FunFam" id="3.40.50.300:FF:000489">
    <property type="entry name" value="Primosome assembly protein PriA"/>
    <property type="match status" value="1"/>
</dbReference>
<dbReference type="PANTHER" id="PTHR30580">
    <property type="entry name" value="PRIMOSOMAL PROTEIN N"/>
    <property type="match status" value="1"/>
</dbReference>
<dbReference type="Gene3D" id="3.40.50.300">
    <property type="entry name" value="P-loop containing nucleotide triphosphate hydrolases"/>
    <property type="match status" value="2"/>
</dbReference>
<dbReference type="EMBL" id="FQUY01000001">
    <property type="protein sequence ID" value="SHE35661.1"/>
    <property type="molecule type" value="Genomic_DNA"/>
</dbReference>
<comment type="similarity">
    <text evidence="12">Belongs to the helicase family. PriA subfamily.</text>
</comment>
<comment type="cofactor">
    <cofactor evidence="12">
        <name>Zn(2+)</name>
        <dbReference type="ChEBI" id="CHEBI:29105"/>
    </cofactor>
    <text evidence="12">Binds 2 zinc ions per subunit.</text>
</comment>
<dbReference type="GO" id="GO:0016887">
    <property type="term" value="F:ATP hydrolysis activity"/>
    <property type="evidence" value="ECO:0007669"/>
    <property type="project" value="RHEA"/>
</dbReference>
<evidence type="ECO:0000256" key="10">
    <source>
        <dbReference type="ARBA" id="ARBA00023235"/>
    </source>
</evidence>
<keyword evidence="8 12" id="KW-0067">ATP-binding</keyword>
<dbReference type="Pfam" id="PF00271">
    <property type="entry name" value="Helicase_C"/>
    <property type="match status" value="1"/>
</dbReference>
<dbReference type="InterPro" id="IPR005259">
    <property type="entry name" value="PriA"/>
</dbReference>
<keyword evidence="16" id="KW-1185">Reference proteome</keyword>
<dbReference type="InterPro" id="IPR027417">
    <property type="entry name" value="P-loop_NTPase"/>
</dbReference>
<feature type="binding site" evidence="12">
    <location>
        <position position="439"/>
    </location>
    <ligand>
        <name>Zn(2+)</name>
        <dbReference type="ChEBI" id="CHEBI:29105"/>
        <label>1</label>
    </ligand>
</feature>
<dbReference type="GO" id="GO:0003677">
    <property type="term" value="F:DNA binding"/>
    <property type="evidence" value="ECO:0007669"/>
    <property type="project" value="UniProtKB-UniRule"/>
</dbReference>
<dbReference type="SMART" id="SM00490">
    <property type="entry name" value="HELICc"/>
    <property type="match status" value="1"/>
</dbReference>
<comment type="subunit">
    <text evidence="12">Component of the replication restart primosome.</text>
</comment>
<dbReference type="PANTHER" id="PTHR30580:SF0">
    <property type="entry name" value="PRIMOSOMAL PROTEIN N"/>
    <property type="match status" value="1"/>
</dbReference>
<dbReference type="InterPro" id="IPR040498">
    <property type="entry name" value="PriA_CRR"/>
</dbReference>
<evidence type="ECO:0000256" key="9">
    <source>
        <dbReference type="ARBA" id="ARBA00023125"/>
    </source>
</evidence>
<feature type="binding site" evidence="12">
    <location>
        <position position="462"/>
    </location>
    <ligand>
        <name>Zn(2+)</name>
        <dbReference type="ChEBI" id="CHEBI:29105"/>
        <label>2</label>
    </ligand>
</feature>
<dbReference type="EC" id="5.6.2.4" evidence="12"/>
<dbReference type="GO" id="GO:0006269">
    <property type="term" value="P:DNA replication, synthesis of primer"/>
    <property type="evidence" value="ECO:0007669"/>
    <property type="project" value="UniProtKB-KW"/>
</dbReference>
<dbReference type="InterPro" id="IPR001650">
    <property type="entry name" value="Helicase_C-like"/>
</dbReference>
<gene>
    <name evidence="12" type="primary">priA</name>
    <name evidence="15" type="ORF">SAMN02745133_00237</name>
</gene>
<dbReference type="InterPro" id="IPR042115">
    <property type="entry name" value="PriA_3primeBD_sf"/>
</dbReference>
<dbReference type="PROSITE" id="PS51192">
    <property type="entry name" value="HELICASE_ATP_BIND_1"/>
    <property type="match status" value="1"/>
</dbReference>
<comment type="catalytic activity">
    <reaction evidence="11 12">
        <text>ATP + H2O = ADP + phosphate + H(+)</text>
        <dbReference type="Rhea" id="RHEA:13065"/>
        <dbReference type="ChEBI" id="CHEBI:15377"/>
        <dbReference type="ChEBI" id="CHEBI:15378"/>
        <dbReference type="ChEBI" id="CHEBI:30616"/>
        <dbReference type="ChEBI" id="CHEBI:43474"/>
        <dbReference type="ChEBI" id="CHEBI:456216"/>
        <dbReference type="EC" id="5.6.2.4"/>
    </reaction>
</comment>
<evidence type="ECO:0000256" key="8">
    <source>
        <dbReference type="ARBA" id="ARBA00022840"/>
    </source>
</evidence>
<dbReference type="CDD" id="cd18804">
    <property type="entry name" value="SF2_C_priA"/>
    <property type="match status" value="1"/>
</dbReference>
<dbReference type="InterPro" id="IPR011545">
    <property type="entry name" value="DEAD/DEAH_box_helicase_dom"/>
</dbReference>
<keyword evidence="4 12" id="KW-0547">Nucleotide-binding</keyword>
<feature type="binding site" evidence="12">
    <location>
        <position position="478"/>
    </location>
    <ligand>
        <name>Zn(2+)</name>
        <dbReference type="ChEBI" id="CHEBI:29105"/>
        <label>1</label>
    </ligand>
</feature>
<evidence type="ECO:0000259" key="14">
    <source>
        <dbReference type="PROSITE" id="PS51194"/>
    </source>
</evidence>
<dbReference type="GO" id="GO:1990077">
    <property type="term" value="C:primosome complex"/>
    <property type="evidence" value="ECO:0007669"/>
    <property type="project" value="UniProtKB-UniRule"/>
</dbReference>
<feature type="binding site" evidence="12">
    <location>
        <position position="448"/>
    </location>
    <ligand>
        <name>Zn(2+)</name>
        <dbReference type="ChEBI" id="CHEBI:29105"/>
        <label>2</label>
    </ligand>
</feature>
<proteinExistence type="inferred from homology"/>
<dbReference type="SMART" id="SM00487">
    <property type="entry name" value="DEXDc"/>
    <property type="match status" value="1"/>
</dbReference>
<keyword evidence="9 12" id="KW-0238">DNA-binding</keyword>
<dbReference type="InterPro" id="IPR041236">
    <property type="entry name" value="PriA_C"/>
</dbReference>
<dbReference type="SUPFAM" id="SSF52540">
    <property type="entry name" value="P-loop containing nucleoside triphosphate hydrolases"/>
    <property type="match status" value="1"/>
</dbReference>
<comment type="function">
    <text evidence="12">Initiates the restart of stalled replication forks, which reloads the replicative helicase on sites other than the origin of replication. Recognizes and binds to abandoned replication forks and remodels them to uncover a helicase loading site. Promotes assembly of the primosome at these replication forks.</text>
</comment>
<dbReference type="OrthoDB" id="9759544at2"/>
<feature type="binding site" evidence="12">
    <location>
        <position position="475"/>
    </location>
    <ligand>
        <name>Zn(2+)</name>
        <dbReference type="ChEBI" id="CHEBI:29105"/>
        <label>1</label>
    </ligand>
</feature>
<evidence type="ECO:0000256" key="1">
    <source>
        <dbReference type="ARBA" id="ARBA00022515"/>
    </source>
</evidence>
<dbReference type="GO" id="GO:0006310">
    <property type="term" value="P:DNA recombination"/>
    <property type="evidence" value="ECO:0007669"/>
    <property type="project" value="InterPro"/>
</dbReference>
<dbReference type="AlphaFoldDB" id="A0A1M4STZ7"/>
<dbReference type="HAMAP" id="MF_00983">
    <property type="entry name" value="PriA"/>
    <property type="match status" value="1"/>
</dbReference>
<dbReference type="Gene3D" id="3.40.1440.60">
    <property type="entry name" value="PriA, 3(prime) DNA-binding domain"/>
    <property type="match status" value="1"/>
</dbReference>
<keyword evidence="7 12" id="KW-0862">Zinc</keyword>
<feature type="binding site" evidence="12">
    <location>
        <position position="445"/>
    </location>
    <ligand>
        <name>Zn(2+)</name>
        <dbReference type="ChEBI" id="CHEBI:29105"/>
        <label>2</label>
    </ligand>
</feature>
<keyword evidence="2 12" id="KW-0235">DNA replication</keyword>
<feature type="domain" description="Helicase C-terminal" evidence="14">
    <location>
        <begin position="470"/>
        <end position="624"/>
    </location>
</feature>
<keyword evidence="1 12" id="KW-0639">Primosome</keyword>
<dbReference type="Proteomes" id="UP000184148">
    <property type="component" value="Unassembled WGS sequence"/>
</dbReference>
<keyword evidence="5 12" id="KW-0378">Hydrolase</keyword>
<evidence type="ECO:0000256" key="6">
    <source>
        <dbReference type="ARBA" id="ARBA00022806"/>
    </source>
</evidence>
<dbReference type="GO" id="GO:0043138">
    <property type="term" value="F:3'-5' DNA helicase activity"/>
    <property type="evidence" value="ECO:0007669"/>
    <property type="project" value="UniProtKB-EC"/>
</dbReference>
<evidence type="ECO:0000256" key="3">
    <source>
        <dbReference type="ARBA" id="ARBA00022723"/>
    </source>
</evidence>
<evidence type="ECO:0000256" key="11">
    <source>
        <dbReference type="ARBA" id="ARBA00048988"/>
    </source>
</evidence>
<organism evidence="15 16">
    <name type="scientific">Desulforamulus putei DSM 12395</name>
    <dbReference type="NCBI Taxonomy" id="1121429"/>
    <lineage>
        <taxon>Bacteria</taxon>
        <taxon>Bacillati</taxon>
        <taxon>Bacillota</taxon>
        <taxon>Clostridia</taxon>
        <taxon>Eubacteriales</taxon>
        <taxon>Peptococcaceae</taxon>
        <taxon>Desulforamulus</taxon>
    </lineage>
</organism>
<dbReference type="InterPro" id="IPR041222">
    <property type="entry name" value="PriA_3primeBD"/>
</dbReference>
<feature type="binding site" evidence="12">
    <location>
        <position position="436"/>
    </location>
    <ligand>
        <name>Zn(2+)</name>
        <dbReference type="ChEBI" id="CHEBI:29105"/>
        <label>1</label>
    </ligand>
</feature>
<dbReference type="Pfam" id="PF00270">
    <property type="entry name" value="DEAD"/>
    <property type="match status" value="1"/>
</dbReference>
<evidence type="ECO:0000256" key="4">
    <source>
        <dbReference type="ARBA" id="ARBA00022741"/>
    </source>
</evidence>
<dbReference type="STRING" id="1121429.SAMN02745133_00237"/>
<dbReference type="Pfam" id="PF17764">
    <property type="entry name" value="PriA_3primeBD"/>
    <property type="match status" value="1"/>
</dbReference>
<evidence type="ECO:0000256" key="2">
    <source>
        <dbReference type="ARBA" id="ARBA00022705"/>
    </source>
</evidence>
<evidence type="ECO:0000313" key="15">
    <source>
        <dbReference type="EMBL" id="SHE35661.1"/>
    </source>
</evidence>
<reference evidence="16" key="1">
    <citation type="submission" date="2016-11" db="EMBL/GenBank/DDBJ databases">
        <authorList>
            <person name="Varghese N."/>
            <person name="Submissions S."/>
        </authorList>
    </citation>
    <scope>NUCLEOTIDE SEQUENCE [LARGE SCALE GENOMIC DNA]</scope>
    <source>
        <strain evidence="16">DSM 12395</strain>
    </source>
</reference>
<dbReference type="NCBIfam" id="TIGR00595">
    <property type="entry name" value="priA"/>
    <property type="match status" value="1"/>
</dbReference>
<feature type="binding site" evidence="12">
    <location>
        <position position="465"/>
    </location>
    <ligand>
        <name>Zn(2+)</name>
        <dbReference type="ChEBI" id="CHEBI:29105"/>
        <label>2</label>
    </ligand>
</feature>
<dbReference type="GO" id="GO:0008270">
    <property type="term" value="F:zinc ion binding"/>
    <property type="evidence" value="ECO:0007669"/>
    <property type="project" value="UniProtKB-UniRule"/>
</dbReference>
<keyword evidence="6 12" id="KW-0347">Helicase</keyword>
<evidence type="ECO:0000256" key="12">
    <source>
        <dbReference type="HAMAP-Rule" id="MF_00983"/>
    </source>
</evidence>
<dbReference type="GO" id="GO:0006302">
    <property type="term" value="P:double-strand break repair"/>
    <property type="evidence" value="ECO:0007669"/>
    <property type="project" value="InterPro"/>
</dbReference>
<name>A0A1M4STZ7_9FIRM</name>
<evidence type="ECO:0000256" key="5">
    <source>
        <dbReference type="ARBA" id="ARBA00022801"/>
    </source>
</evidence>
<feature type="domain" description="Helicase ATP-binding" evidence="13">
    <location>
        <begin position="207"/>
        <end position="373"/>
    </location>
</feature>
<dbReference type="GO" id="GO:0006270">
    <property type="term" value="P:DNA replication initiation"/>
    <property type="evidence" value="ECO:0007669"/>
    <property type="project" value="TreeGrafter"/>
</dbReference>
<dbReference type="RefSeq" id="WP_073234399.1">
    <property type="nucleotide sequence ID" value="NZ_FQUY01000001.1"/>
</dbReference>
<keyword evidence="10 12" id="KW-0413">Isomerase</keyword>
<dbReference type="Pfam" id="PF18319">
    <property type="entry name" value="Zn_ribbon_PriA"/>
    <property type="match status" value="1"/>
</dbReference>
<dbReference type="PROSITE" id="PS51194">
    <property type="entry name" value="HELICASE_CTER"/>
    <property type="match status" value="1"/>
</dbReference>
<dbReference type="GO" id="GO:0005524">
    <property type="term" value="F:ATP binding"/>
    <property type="evidence" value="ECO:0007669"/>
    <property type="project" value="UniProtKB-UniRule"/>
</dbReference>
<evidence type="ECO:0000313" key="16">
    <source>
        <dbReference type="Proteomes" id="UP000184148"/>
    </source>
</evidence>
<keyword evidence="3 12" id="KW-0479">Metal-binding</keyword>
<dbReference type="Pfam" id="PF18074">
    <property type="entry name" value="PriA_C"/>
    <property type="match status" value="1"/>
</dbReference>
<sequence>MQYAEVAVSVPVRLNQTFHYRVPEALKGELKVFSRVEVPFSGRTVQGFVIGFSQPPDLQKIKDIKRVIEKEPFLNEDLYVTARWMVRRYLCSLGDVLQCMAGSPVGSTRSSQEKGLAVVENHLDLTGLVRAPKQKLALEVALASPGLRKTELAEKAGVSLSVINTLLAKGLLKEVDAGSGTENYPSLEELPTLTAEQRLAVSKLQQALREAKPSAWLLHGVTGSGKTEVYLRAIEETLKMNRQAIVLVPEISLTPQMVERFRARFGSRVALLHSALSQGERYAEKARIQSGQATVVLGARSAIFAPVPNLGLIIIDEEHEHSYKQEENPKYHAREVALQRAAQSKSVVILGSATPAIESYCRARPGGPYQLITLTSRVDQRELPKVHIVDLRKELAAGNTSIFSSALQAALARRLANHEKSILFLNRRGLATVVVCRQCGQVMKCPRCEISLTLHSDGWLKCHYCGYGARAPGVCPHCAGKTIRSFGVGTQRVEEEMKKLFPGCRVLRMDADTTTRKGSHQKLLDEFMHGEAQVLIGTQMIAKGLDIPQVTLVGVISADITLHMPDFRAAERTFQLLTQVAGRAGRGEKTGEVIIQTYDPGHFSIITAQRHDYLGFYHKEMAVRRALQYPPFSHLIRILFTGLNEGDVISAAQWWQERLYSAREELVDQSMEILGPAPAGIPRIKDRYRWQLILKGFVSREVRKVAAAVLEQAGTRFKQVSVSIDVDPMSL</sequence>
<evidence type="ECO:0000256" key="7">
    <source>
        <dbReference type="ARBA" id="ARBA00022833"/>
    </source>
</evidence>
<protein>
    <recommendedName>
        <fullName evidence="12">Replication restart protein PriA</fullName>
    </recommendedName>
    <alternativeName>
        <fullName evidence="12">ATP-dependent DNA helicase PriA</fullName>
        <ecNumber evidence="12">5.6.2.4</ecNumber>
    </alternativeName>
    <alternativeName>
        <fullName evidence="12">DNA 3'-5' helicase PriA</fullName>
    </alternativeName>
</protein>
<dbReference type="InterPro" id="IPR014001">
    <property type="entry name" value="Helicase_ATP-bd"/>
</dbReference>
<dbReference type="CDD" id="cd17929">
    <property type="entry name" value="DEXHc_priA"/>
    <property type="match status" value="1"/>
</dbReference>
<comment type="catalytic activity">
    <reaction evidence="12">
        <text>Couples ATP hydrolysis with the unwinding of duplex DNA by translocating in the 3'-5' direction.</text>
        <dbReference type="EC" id="5.6.2.4"/>
    </reaction>
</comment>
<accession>A0A1M4STZ7</accession>
<dbReference type="NCBIfam" id="NF004066">
    <property type="entry name" value="PRK05580.1-3"/>
    <property type="match status" value="1"/>
</dbReference>